<evidence type="ECO:0000259" key="8">
    <source>
        <dbReference type="PROSITE" id="PS50928"/>
    </source>
</evidence>
<feature type="transmembrane region" description="Helical" evidence="7">
    <location>
        <begin position="103"/>
        <end position="127"/>
    </location>
</feature>
<dbReference type="EMBL" id="DOEK01000046">
    <property type="protein sequence ID" value="HBP31851.1"/>
    <property type="molecule type" value="Genomic_DNA"/>
</dbReference>
<dbReference type="PANTHER" id="PTHR43386">
    <property type="entry name" value="OLIGOPEPTIDE TRANSPORT SYSTEM PERMEASE PROTEIN APPC"/>
    <property type="match status" value="1"/>
</dbReference>
<name>A0A356LMP1_9BURK</name>
<dbReference type="PROSITE" id="PS50928">
    <property type="entry name" value="ABC_TM1"/>
    <property type="match status" value="1"/>
</dbReference>
<feature type="transmembrane region" description="Helical" evidence="7">
    <location>
        <begin position="219"/>
        <end position="244"/>
    </location>
</feature>
<evidence type="ECO:0000256" key="7">
    <source>
        <dbReference type="RuleBase" id="RU363032"/>
    </source>
</evidence>
<keyword evidence="3" id="KW-1003">Cell membrane</keyword>
<dbReference type="SUPFAM" id="SSF161098">
    <property type="entry name" value="MetI-like"/>
    <property type="match status" value="1"/>
</dbReference>
<dbReference type="GO" id="GO:0055085">
    <property type="term" value="P:transmembrane transport"/>
    <property type="evidence" value="ECO:0007669"/>
    <property type="project" value="InterPro"/>
</dbReference>
<dbReference type="PANTHER" id="PTHR43386:SF6">
    <property type="entry name" value="ABC TRANSPORTER PERMEASE PROTEIN"/>
    <property type="match status" value="1"/>
</dbReference>
<dbReference type="InterPro" id="IPR050366">
    <property type="entry name" value="BP-dependent_transpt_permease"/>
</dbReference>
<evidence type="ECO:0000313" key="10">
    <source>
        <dbReference type="Proteomes" id="UP000264036"/>
    </source>
</evidence>
<dbReference type="Proteomes" id="UP000264036">
    <property type="component" value="Unassembled WGS sequence"/>
</dbReference>
<evidence type="ECO:0000256" key="2">
    <source>
        <dbReference type="ARBA" id="ARBA00022448"/>
    </source>
</evidence>
<keyword evidence="6 7" id="KW-0472">Membrane</keyword>
<evidence type="ECO:0000256" key="3">
    <source>
        <dbReference type="ARBA" id="ARBA00022475"/>
    </source>
</evidence>
<comment type="similarity">
    <text evidence="7">Belongs to the binding-protein-dependent transport system permease family.</text>
</comment>
<comment type="subcellular location">
    <subcellularLocation>
        <location evidence="1 7">Cell membrane</location>
        <topology evidence="1 7">Multi-pass membrane protein</topology>
    </subcellularLocation>
</comment>
<evidence type="ECO:0000256" key="6">
    <source>
        <dbReference type="ARBA" id="ARBA00023136"/>
    </source>
</evidence>
<organism evidence="9 10">
    <name type="scientific">Advenella kashmirensis</name>
    <dbReference type="NCBI Taxonomy" id="310575"/>
    <lineage>
        <taxon>Bacteria</taxon>
        <taxon>Pseudomonadati</taxon>
        <taxon>Pseudomonadota</taxon>
        <taxon>Betaproteobacteria</taxon>
        <taxon>Burkholderiales</taxon>
        <taxon>Alcaligenaceae</taxon>
    </lineage>
</organism>
<keyword evidence="2 7" id="KW-0813">Transport</keyword>
<dbReference type="CDD" id="cd06261">
    <property type="entry name" value="TM_PBP2"/>
    <property type="match status" value="1"/>
</dbReference>
<gene>
    <name evidence="9" type="ORF">DD666_20880</name>
</gene>
<protein>
    <submittedName>
        <fullName evidence="9">Peptide ABC transporter permease</fullName>
    </submittedName>
</protein>
<sequence length="302" mass="32009">MTVPLSSETLPVSAPGQPVAEHYSTLPGQLRAALGSIPVLIAFVMFVLIIFVAVCAPLLGTIDPVAINPAERLAKVSSAHWLGTDAFGRDTYSRALYGARVSLIVGIGATVMSLIAGLFIGVIAGYFKFADGIIMRVMDGIMAIPGILLAIALVSLTGGSLATVLVAITIPEIPRVVRLVRGVILSVRAEPYVEAAVSLGTRVRTILWRHMIPNTVAPLIVQGTYIFAAAILTEATLSFLGAGLPPEIPSWGNMMSEGRMYFRLLPGLILYPGILLALTLLCVNILGDVLRDVLDPRMAKKS</sequence>
<reference evidence="9 10" key="1">
    <citation type="journal article" date="2018" name="Nat. Biotechnol.">
        <title>A standardized bacterial taxonomy based on genome phylogeny substantially revises the tree of life.</title>
        <authorList>
            <person name="Parks D.H."/>
            <person name="Chuvochina M."/>
            <person name="Waite D.W."/>
            <person name="Rinke C."/>
            <person name="Skarshewski A."/>
            <person name="Chaumeil P.A."/>
            <person name="Hugenholtz P."/>
        </authorList>
    </citation>
    <scope>NUCLEOTIDE SEQUENCE [LARGE SCALE GENOMIC DNA]</scope>
    <source>
        <strain evidence="9">UBA10707</strain>
    </source>
</reference>
<comment type="caution">
    <text evidence="9">The sequence shown here is derived from an EMBL/GenBank/DDBJ whole genome shotgun (WGS) entry which is preliminary data.</text>
</comment>
<evidence type="ECO:0000256" key="5">
    <source>
        <dbReference type="ARBA" id="ARBA00022989"/>
    </source>
</evidence>
<feature type="transmembrane region" description="Helical" evidence="7">
    <location>
        <begin position="37"/>
        <end position="59"/>
    </location>
</feature>
<dbReference type="GO" id="GO:0005886">
    <property type="term" value="C:plasma membrane"/>
    <property type="evidence" value="ECO:0007669"/>
    <property type="project" value="UniProtKB-SubCell"/>
</dbReference>
<dbReference type="InterPro" id="IPR035906">
    <property type="entry name" value="MetI-like_sf"/>
</dbReference>
<accession>A0A356LMP1</accession>
<feature type="domain" description="ABC transmembrane type-1" evidence="8">
    <location>
        <begin position="99"/>
        <end position="287"/>
    </location>
</feature>
<evidence type="ECO:0000313" key="9">
    <source>
        <dbReference type="EMBL" id="HBP31851.1"/>
    </source>
</evidence>
<dbReference type="Gene3D" id="1.10.3720.10">
    <property type="entry name" value="MetI-like"/>
    <property type="match status" value="1"/>
</dbReference>
<dbReference type="Pfam" id="PF00528">
    <property type="entry name" value="BPD_transp_1"/>
    <property type="match status" value="1"/>
</dbReference>
<feature type="transmembrane region" description="Helical" evidence="7">
    <location>
        <begin position="264"/>
        <end position="290"/>
    </location>
</feature>
<dbReference type="AlphaFoldDB" id="A0A356LMP1"/>
<keyword evidence="4 7" id="KW-0812">Transmembrane</keyword>
<evidence type="ECO:0000256" key="4">
    <source>
        <dbReference type="ARBA" id="ARBA00022692"/>
    </source>
</evidence>
<feature type="transmembrane region" description="Helical" evidence="7">
    <location>
        <begin position="147"/>
        <end position="170"/>
    </location>
</feature>
<keyword evidence="5 7" id="KW-1133">Transmembrane helix</keyword>
<proteinExistence type="inferred from homology"/>
<dbReference type="InterPro" id="IPR000515">
    <property type="entry name" value="MetI-like"/>
</dbReference>
<evidence type="ECO:0000256" key="1">
    <source>
        <dbReference type="ARBA" id="ARBA00004651"/>
    </source>
</evidence>